<name>A0AAD7N670_9AGAR</name>
<evidence type="ECO:0000313" key="2">
    <source>
        <dbReference type="EMBL" id="KAJ7747528.1"/>
    </source>
</evidence>
<dbReference type="EMBL" id="JARKIB010000076">
    <property type="protein sequence ID" value="KAJ7747528.1"/>
    <property type="molecule type" value="Genomic_DNA"/>
</dbReference>
<keyword evidence="3" id="KW-1185">Reference proteome</keyword>
<dbReference type="Proteomes" id="UP001215598">
    <property type="component" value="Unassembled WGS sequence"/>
</dbReference>
<gene>
    <name evidence="2" type="ORF">B0H16DRAFT_1462015</name>
</gene>
<protein>
    <submittedName>
        <fullName evidence="2">Uncharacterized protein</fullName>
    </submittedName>
</protein>
<evidence type="ECO:0000313" key="3">
    <source>
        <dbReference type="Proteomes" id="UP001215598"/>
    </source>
</evidence>
<accession>A0AAD7N670</accession>
<reference evidence="2" key="1">
    <citation type="submission" date="2023-03" db="EMBL/GenBank/DDBJ databases">
        <title>Massive genome expansion in bonnet fungi (Mycena s.s.) driven by repeated elements and novel gene families across ecological guilds.</title>
        <authorList>
            <consortium name="Lawrence Berkeley National Laboratory"/>
            <person name="Harder C.B."/>
            <person name="Miyauchi S."/>
            <person name="Viragh M."/>
            <person name="Kuo A."/>
            <person name="Thoen E."/>
            <person name="Andreopoulos B."/>
            <person name="Lu D."/>
            <person name="Skrede I."/>
            <person name="Drula E."/>
            <person name="Henrissat B."/>
            <person name="Morin E."/>
            <person name="Kohler A."/>
            <person name="Barry K."/>
            <person name="LaButti K."/>
            <person name="Morin E."/>
            <person name="Salamov A."/>
            <person name="Lipzen A."/>
            <person name="Mereny Z."/>
            <person name="Hegedus B."/>
            <person name="Baldrian P."/>
            <person name="Stursova M."/>
            <person name="Weitz H."/>
            <person name="Taylor A."/>
            <person name="Grigoriev I.V."/>
            <person name="Nagy L.G."/>
            <person name="Martin F."/>
            <person name="Kauserud H."/>
        </authorList>
    </citation>
    <scope>NUCLEOTIDE SEQUENCE</scope>
    <source>
        <strain evidence="2">CBHHK182m</strain>
    </source>
</reference>
<comment type="caution">
    <text evidence="2">The sequence shown here is derived from an EMBL/GenBank/DDBJ whole genome shotgun (WGS) entry which is preliminary data.</text>
</comment>
<dbReference type="AlphaFoldDB" id="A0AAD7N670"/>
<feature type="region of interest" description="Disordered" evidence="1">
    <location>
        <begin position="64"/>
        <end position="96"/>
    </location>
</feature>
<proteinExistence type="predicted"/>
<organism evidence="2 3">
    <name type="scientific">Mycena metata</name>
    <dbReference type="NCBI Taxonomy" id="1033252"/>
    <lineage>
        <taxon>Eukaryota</taxon>
        <taxon>Fungi</taxon>
        <taxon>Dikarya</taxon>
        <taxon>Basidiomycota</taxon>
        <taxon>Agaricomycotina</taxon>
        <taxon>Agaricomycetes</taxon>
        <taxon>Agaricomycetidae</taxon>
        <taxon>Agaricales</taxon>
        <taxon>Marasmiineae</taxon>
        <taxon>Mycenaceae</taxon>
        <taxon>Mycena</taxon>
    </lineage>
</organism>
<evidence type="ECO:0000256" key="1">
    <source>
        <dbReference type="SAM" id="MobiDB-lite"/>
    </source>
</evidence>
<sequence length="149" mass="16434">MSAHRGRLCLDSALSVAGEGLYVGLSEEGGMPGRPRNKFGTVSCHGSAELEEKQSMELNASIGWTDMRNNGGNRAGERTLNENNSIGNDTRRASGPTPIAYLTSSSNFVQISPEIRITKQRNPEKYDPPEVFDGRAAPSRFRFVLFREW</sequence>